<dbReference type="InterPro" id="IPR042532">
    <property type="entry name" value="EXOC3/Sec6_C"/>
</dbReference>
<protein>
    <submittedName>
        <fullName evidence="2">TNF alpha induced protein 2</fullName>
    </submittedName>
</protein>
<dbReference type="AlphaFoldDB" id="A0A3Q3B4T5"/>
<dbReference type="KEGG" id="kmr:108230887"/>
<dbReference type="GO" id="GO:0006887">
    <property type="term" value="P:exocytosis"/>
    <property type="evidence" value="ECO:0007669"/>
    <property type="project" value="InterPro"/>
</dbReference>
<dbReference type="Gene3D" id="1.10.357.70">
    <property type="entry name" value="Exocyst complex component Sec6, C-terminal domain"/>
    <property type="match status" value="1"/>
</dbReference>
<sequence>MCSAVCSCFPDRPFRLADLSAPFLSCWTRFSACARTRTRSDPDSEMRIASDSGSFTLNSLLNQRGRAAGGWIRGKFQRLRRTSHPQVEANNLSYTDGHPSPEEEEAPEVILTFEDLLEEQRFSEAGLLLIGREDFLFGGTAEEEALRDHAEEAEELAAKRGALEKLLVQTLEQSLSLKPDQINDEASVSVLTTTLTSAVKAIHQEEKQDLKWTACRSPSNWKKLHDSTLCHLVEGRMDNPSAGPAGPTGQSSIQTDIYNMGRQLKEDLLQVVQVVKTCYPPESNICQFYASLYHQALSARLRKIADFVLDDRDCVFLLRWVNDYYPGILKKPELMGEIDAAALGKLLPEDLLEPLEEQYLNKQESELSTCMNRVLEEERRRWAEGKEPTTEDGGYVSPLAYDIIQFINGMVTATETVTGSLFKAQTITLRLTDLMQRFKAFQEDVIKQNKWESQAQIKANLSAVEQFSDVFDKRRHLFPKDVRKNCLEVLTDMRRSAHSFLLNSVHKGLKPHYQKLGTSDWLKKNAFEKLLSSLEMELQGFQDLHPSCHQGVIAQLHQEVTQEYVRRLLRGNVKLKGREQQERACTAVTNNAESLHQLFHKTGSKEDWLKEILVKIAEVLKLQDIPALQMQVVLLGSAYPDLRETHVSSLLKLKSNISKPERRIIKQTLSDLQRETSAAADTHMFFSKL</sequence>
<dbReference type="OMA" id="CTFILRW"/>
<dbReference type="PANTHER" id="PTHR21292:SF4">
    <property type="entry name" value="TUMOR NECROSIS FACTOR ALPHA-INDUCED PROTEIN 2"/>
    <property type="match status" value="1"/>
</dbReference>
<dbReference type="RefSeq" id="XP_017262997.1">
    <property type="nucleotide sequence ID" value="XM_017407508.3"/>
</dbReference>
<reference evidence="2" key="2">
    <citation type="submission" date="2025-09" db="UniProtKB">
        <authorList>
            <consortium name="Ensembl"/>
        </authorList>
    </citation>
    <scope>IDENTIFICATION</scope>
</reference>
<organism evidence="2 3">
    <name type="scientific">Kryptolebias marmoratus</name>
    <name type="common">Mangrove killifish</name>
    <name type="synonym">Rivulus marmoratus</name>
    <dbReference type="NCBI Taxonomy" id="37003"/>
    <lineage>
        <taxon>Eukaryota</taxon>
        <taxon>Metazoa</taxon>
        <taxon>Chordata</taxon>
        <taxon>Craniata</taxon>
        <taxon>Vertebrata</taxon>
        <taxon>Euteleostomi</taxon>
        <taxon>Actinopterygii</taxon>
        <taxon>Neopterygii</taxon>
        <taxon>Teleostei</taxon>
        <taxon>Neoteleostei</taxon>
        <taxon>Acanthomorphata</taxon>
        <taxon>Ovalentaria</taxon>
        <taxon>Atherinomorphae</taxon>
        <taxon>Cyprinodontiformes</taxon>
        <taxon>Rivulidae</taxon>
        <taxon>Kryptolebias</taxon>
    </lineage>
</organism>
<dbReference type="Proteomes" id="UP000264800">
    <property type="component" value="Unplaced"/>
</dbReference>
<dbReference type="STRING" id="37003.ENSKMAP00000024021"/>
<dbReference type="GO" id="GO:0051601">
    <property type="term" value="P:exocyst localization"/>
    <property type="evidence" value="ECO:0007669"/>
    <property type="project" value="TreeGrafter"/>
</dbReference>
<dbReference type="GeneID" id="108230887"/>
<comment type="similarity">
    <text evidence="1">Belongs to the SEC6 family.</text>
</comment>
<dbReference type="GO" id="GO:0000145">
    <property type="term" value="C:exocyst"/>
    <property type="evidence" value="ECO:0007669"/>
    <property type="project" value="InterPro"/>
</dbReference>
<dbReference type="InterPro" id="IPR010326">
    <property type="entry name" value="EXOC3/Sec6"/>
</dbReference>
<dbReference type="GeneTree" id="ENSGT01030000234613"/>
<name>A0A3Q3B4T5_KRYMA</name>
<accession>A0A3Q3B4T5</accession>
<dbReference type="Ensembl" id="ENSKMAT00000024325.1">
    <property type="protein sequence ID" value="ENSKMAP00000024021.1"/>
    <property type="gene ID" value="ENSKMAG00000017818.1"/>
</dbReference>
<evidence type="ECO:0000313" key="2">
    <source>
        <dbReference type="Ensembl" id="ENSKMAP00000024021.1"/>
    </source>
</evidence>
<evidence type="ECO:0000313" key="3">
    <source>
        <dbReference type="Proteomes" id="UP000264800"/>
    </source>
</evidence>
<reference evidence="2" key="1">
    <citation type="submission" date="2025-08" db="UniProtKB">
        <authorList>
            <consortium name="Ensembl"/>
        </authorList>
    </citation>
    <scope>IDENTIFICATION</scope>
</reference>
<dbReference type="Gene3D" id="1.10.357.50">
    <property type="match status" value="1"/>
</dbReference>
<dbReference type="OrthoDB" id="190098at2759"/>
<dbReference type="Pfam" id="PF06046">
    <property type="entry name" value="Sec6"/>
    <property type="match status" value="1"/>
</dbReference>
<evidence type="ECO:0000256" key="1">
    <source>
        <dbReference type="ARBA" id="ARBA00009447"/>
    </source>
</evidence>
<proteinExistence type="inferred from homology"/>
<dbReference type="GO" id="GO:0000149">
    <property type="term" value="F:SNARE binding"/>
    <property type="evidence" value="ECO:0007669"/>
    <property type="project" value="TreeGrafter"/>
</dbReference>
<keyword evidence="3" id="KW-1185">Reference proteome</keyword>
<dbReference type="PANTHER" id="PTHR21292">
    <property type="entry name" value="EXOCYST COMPLEX COMPONENT SEC6-RELATED"/>
    <property type="match status" value="1"/>
</dbReference>